<name>A0A7X4GTS0_9BURK</name>
<keyword evidence="1" id="KW-0732">Signal</keyword>
<dbReference type="Proteomes" id="UP000450012">
    <property type="component" value="Unassembled WGS sequence"/>
</dbReference>
<evidence type="ECO:0000313" key="3">
    <source>
        <dbReference type="Proteomes" id="UP000450012"/>
    </source>
</evidence>
<dbReference type="RefSeq" id="WP_161015914.1">
    <property type="nucleotide sequence ID" value="NZ_WWCK01000006.1"/>
</dbReference>
<protein>
    <recommendedName>
        <fullName evidence="4">DUF3617 family protein</fullName>
    </recommendedName>
</protein>
<evidence type="ECO:0008006" key="4">
    <source>
        <dbReference type="Google" id="ProtNLM"/>
    </source>
</evidence>
<organism evidence="2 3">
    <name type="scientific">Duganella rivi</name>
    <dbReference type="NCBI Taxonomy" id="2666083"/>
    <lineage>
        <taxon>Bacteria</taxon>
        <taxon>Pseudomonadati</taxon>
        <taxon>Pseudomonadota</taxon>
        <taxon>Betaproteobacteria</taxon>
        <taxon>Burkholderiales</taxon>
        <taxon>Oxalobacteraceae</taxon>
        <taxon>Telluria group</taxon>
        <taxon>Duganella</taxon>
    </lineage>
</organism>
<proteinExistence type="predicted"/>
<reference evidence="2 3" key="1">
    <citation type="submission" date="2019-12" db="EMBL/GenBank/DDBJ databases">
        <title>Novel species isolated from a subtropical stream in China.</title>
        <authorList>
            <person name="Lu H."/>
        </authorList>
    </citation>
    <scope>NUCLEOTIDE SEQUENCE [LARGE SCALE GENOMIC DNA]</scope>
    <source>
        <strain evidence="2 3">FT55W</strain>
    </source>
</reference>
<evidence type="ECO:0000256" key="1">
    <source>
        <dbReference type="SAM" id="SignalP"/>
    </source>
</evidence>
<sequence>MYKTSSRWATFSVLIAIAGAASASADTTPKPGGVYRLKPGIYVAEGSECSTPPNAAIRQYDGKGISTAHTRSCKATVIKRQGRKYTVKQSCIDAGDGSAPRSIQRQQVTVDNALTFQQNIAGNITNYRYCPVSELPADLRKAANAKR</sequence>
<feature type="chain" id="PRO_5031080816" description="DUF3617 family protein" evidence="1">
    <location>
        <begin position="26"/>
        <end position="147"/>
    </location>
</feature>
<evidence type="ECO:0000313" key="2">
    <source>
        <dbReference type="EMBL" id="MYM69423.1"/>
    </source>
</evidence>
<comment type="caution">
    <text evidence="2">The sequence shown here is derived from an EMBL/GenBank/DDBJ whole genome shotgun (WGS) entry which is preliminary data.</text>
</comment>
<dbReference type="AlphaFoldDB" id="A0A7X4GTS0"/>
<dbReference type="EMBL" id="WWCK01000006">
    <property type="protein sequence ID" value="MYM69423.1"/>
    <property type="molecule type" value="Genomic_DNA"/>
</dbReference>
<keyword evidence="3" id="KW-1185">Reference proteome</keyword>
<feature type="signal peptide" evidence="1">
    <location>
        <begin position="1"/>
        <end position="25"/>
    </location>
</feature>
<gene>
    <name evidence="2" type="ORF">GTP45_21645</name>
</gene>
<accession>A0A7X4GTS0</accession>